<dbReference type="Proteomes" id="UP000255192">
    <property type="component" value="Unassembled WGS sequence"/>
</dbReference>
<feature type="transmembrane region" description="Helical" evidence="6">
    <location>
        <begin position="78"/>
        <end position="97"/>
    </location>
</feature>
<feature type="transmembrane region" description="Helical" evidence="6">
    <location>
        <begin position="103"/>
        <end position="121"/>
    </location>
</feature>
<dbReference type="GO" id="GO:0008521">
    <property type="term" value="F:acetyl-CoA transmembrane transporter activity"/>
    <property type="evidence" value="ECO:0007669"/>
    <property type="project" value="InterPro"/>
</dbReference>
<name>A0A377VU82_KLEPN</name>
<feature type="transmembrane region" description="Helical" evidence="6">
    <location>
        <begin position="221"/>
        <end position="243"/>
    </location>
</feature>
<dbReference type="InterPro" id="IPR024371">
    <property type="entry name" value="AcetylCoA_trans_1-like"/>
</dbReference>
<evidence type="ECO:0000313" key="8">
    <source>
        <dbReference type="EMBL" id="STY78665.1"/>
    </source>
</evidence>
<evidence type="ECO:0000256" key="2">
    <source>
        <dbReference type="ARBA" id="ARBA00022448"/>
    </source>
</evidence>
<feature type="transmembrane region" description="Helical" evidence="6">
    <location>
        <begin position="170"/>
        <end position="191"/>
    </location>
</feature>
<feature type="transmembrane region" description="Helical" evidence="6">
    <location>
        <begin position="46"/>
        <end position="66"/>
    </location>
</feature>
<organism evidence="7 9">
    <name type="scientific">Klebsiella pneumoniae</name>
    <dbReference type="NCBI Taxonomy" id="573"/>
    <lineage>
        <taxon>Bacteria</taxon>
        <taxon>Pseudomonadati</taxon>
        <taxon>Pseudomonadota</taxon>
        <taxon>Gammaproteobacteria</taxon>
        <taxon>Enterobacterales</taxon>
        <taxon>Enterobacteriaceae</taxon>
        <taxon>Klebsiella/Raoultella group</taxon>
        <taxon>Klebsiella</taxon>
        <taxon>Klebsiella pneumoniae complex</taxon>
    </lineage>
</organism>
<keyword evidence="2" id="KW-0813">Transport</keyword>
<dbReference type="Pfam" id="PF13000">
    <property type="entry name" value="Acatn"/>
    <property type="match status" value="1"/>
</dbReference>
<dbReference type="InterPro" id="IPR036259">
    <property type="entry name" value="MFS_trans_sf"/>
</dbReference>
<dbReference type="EMBL" id="UGLB01000001">
    <property type="protein sequence ID" value="STT45232.1"/>
    <property type="molecule type" value="Genomic_DNA"/>
</dbReference>
<evidence type="ECO:0000313" key="10">
    <source>
        <dbReference type="Proteomes" id="UP000255192"/>
    </source>
</evidence>
<gene>
    <name evidence="7" type="primary">ampG_1</name>
    <name evidence="8" type="synonym">ampG_2</name>
    <name evidence="8" type="ORF">NCTC204_06992</name>
    <name evidence="7" type="ORF">NCTC9637_00069</name>
</gene>
<evidence type="ECO:0000256" key="4">
    <source>
        <dbReference type="ARBA" id="ARBA00022989"/>
    </source>
</evidence>
<proteinExistence type="predicted"/>
<feature type="transmembrane region" description="Helical" evidence="6">
    <location>
        <begin position="255"/>
        <end position="277"/>
    </location>
</feature>
<dbReference type="PANTHER" id="PTHR12778">
    <property type="entry name" value="SOLUTE CARRIER FAMILY 33 ACETYL-COA TRANSPORTER -RELATED"/>
    <property type="match status" value="1"/>
</dbReference>
<dbReference type="GO" id="GO:0016020">
    <property type="term" value="C:membrane"/>
    <property type="evidence" value="ECO:0007669"/>
    <property type="project" value="UniProtKB-SubCell"/>
</dbReference>
<sequence>MRQLLQHRHLVLTLGLLYFSQGIPIGIAMDALPTLLRHDGASLQALAFLPLVGLPWVVKFLWAPLVDNHWSPRFGRRRSWIIPLQCVVTMCLILLSAVGISAAAAGLCVALLAVASLASATQDIATDGMAAEHVSGELLSRVNAIQIAGVMSGFFVGGAGMMMLSARVGVQGALLAMAIFPAVSLLAIGRLRQHADLPPERADSRPANLLRTLRRHGAVRLLTLTLLSAVTAVSGLGVSKLFLTDNGWTPAQVGQISMAGGMVTLVLGCGGGAWLVSRLGVWKAFAVGLGCALGAALCWLAMANWGLQSGGVIAAVIGGALASGVTSVAIMTAGMQFAAQGDQAGTDMTMVQSSRDIGEMVSNMLMVGMTASLGYCSSFALAAALAVLLLGINLVNDRHSAAVQRQEEWRR</sequence>
<keyword evidence="4 6" id="KW-1133">Transmembrane helix</keyword>
<feature type="transmembrane region" description="Helical" evidence="6">
    <location>
        <begin position="313"/>
        <end position="339"/>
    </location>
</feature>
<dbReference type="Proteomes" id="UP000255099">
    <property type="component" value="Unassembled WGS sequence"/>
</dbReference>
<dbReference type="PANTHER" id="PTHR12778:SF10">
    <property type="entry name" value="MAJOR FACILITATOR SUPERFAMILY DOMAIN-CONTAINING PROTEIN 3"/>
    <property type="match status" value="1"/>
</dbReference>
<feature type="transmembrane region" description="Helical" evidence="6">
    <location>
        <begin position="142"/>
        <end position="164"/>
    </location>
</feature>
<reference evidence="9 10" key="1">
    <citation type="submission" date="2018-06" db="EMBL/GenBank/DDBJ databases">
        <authorList>
            <consortium name="Pathogen Informatics"/>
            <person name="Doyle S."/>
        </authorList>
    </citation>
    <scope>NUCLEOTIDE SEQUENCE [LARGE SCALE GENOMIC DNA]</scope>
    <source>
        <strain evidence="8 10">NCTC204</strain>
        <strain evidence="7 9">NCTC9637</strain>
    </source>
</reference>
<dbReference type="AlphaFoldDB" id="A0A377VU82"/>
<dbReference type="SUPFAM" id="SSF103473">
    <property type="entry name" value="MFS general substrate transporter"/>
    <property type="match status" value="1"/>
</dbReference>
<keyword evidence="5 6" id="KW-0472">Membrane</keyword>
<dbReference type="InterPro" id="IPR004752">
    <property type="entry name" value="AmpG_permease/AT-1"/>
</dbReference>
<evidence type="ECO:0000256" key="5">
    <source>
        <dbReference type="ARBA" id="ARBA00023136"/>
    </source>
</evidence>
<dbReference type="GO" id="GO:0035348">
    <property type="term" value="P:acetyl-CoA transmembrane transport"/>
    <property type="evidence" value="ECO:0007669"/>
    <property type="project" value="InterPro"/>
</dbReference>
<dbReference type="Gene3D" id="1.20.1250.20">
    <property type="entry name" value="MFS general substrate transporter like domains"/>
    <property type="match status" value="1"/>
</dbReference>
<evidence type="ECO:0000256" key="1">
    <source>
        <dbReference type="ARBA" id="ARBA00004141"/>
    </source>
</evidence>
<protein>
    <submittedName>
        <fullName evidence="7">AmpG permease</fullName>
    </submittedName>
</protein>
<dbReference type="EMBL" id="UGMD01000003">
    <property type="protein sequence ID" value="STY78665.1"/>
    <property type="molecule type" value="Genomic_DNA"/>
</dbReference>
<feature type="transmembrane region" description="Helical" evidence="6">
    <location>
        <begin position="360"/>
        <end position="390"/>
    </location>
</feature>
<dbReference type="NCBIfam" id="TIGR02718">
    <property type="entry name" value="sider_RhtX_FptX"/>
    <property type="match status" value="1"/>
</dbReference>
<evidence type="ECO:0000256" key="6">
    <source>
        <dbReference type="SAM" id="Phobius"/>
    </source>
</evidence>
<feature type="transmembrane region" description="Helical" evidence="6">
    <location>
        <begin position="284"/>
        <end position="307"/>
    </location>
</feature>
<comment type="subcellular location">
    <subcellularLocation>
        <location evidence="1">Membrane</location>
        <topology evidence="1">Multi-pass membrane protein</topology>
    </subcellularLocation>
</comment>
<keyword evidence="3 6" id="KW-0812">Transmembrane</keyword>
<dbReference type="RefSeq" id="WP_004150704.1">
    <property type="nucleotide sequence ID" value="NZ_CP040995.1"/>
</dbReference>
<accession>A0A377VU82</accession>
<evidence type="ECO:0000256" key="3">
    <source>
        <dbReference type="ARBA" id="ARBA00022692"/>
    </source>
</evidence>
<evidence type="ECO:0000313" key="7">
    <source>
        <dbReference type="EMBL" id="STT45232.1"/>
    </source>
</evidence>
<dbReference type="InterPro" id="IPR014090">
    <property type="entry name" value="Siderophore_transpt_RhtX/FptX"/>
</dbReference>
<evidence type="ECO:0000313" key="9">
    <source>
        <dbReference type="Proteomes" id="UP000255099"/>
    </source>
</evidence>